<dbReference type="Proteomes" id="UP000231279">
    <property type="component" value="Unassembled WGS sequence"/>
</dbReference>
<organism evidence="1 2">
    <name type="scientific">Handroanthus impetiginosus</name>
    <dbReference type="NCBI Taxonomy" id="429701"/>
    <lineage>
        <taxon>Eukaryota</taxon>
        <taxon>Viridiplantae</taxon>
        <taxon>Streptophyta</taxon>
        <taxon>Embryophyta</taxon>
        <taxon>Tracheophyta</taxon>
        <taxon>Spermatophyta</taxon>
        <taxon>Magnoliopsida</taxon>
        <taxon>eudicotyledons</taxon>
        <taxon>Gunneridae</taxon>
        <taxon>Pentapetalae</taxon>
        <taxon>asterids</taxon>
        <taxon>lamiids</taxon>
        <taxon>Lamiales</taxon>
        <taxon>Bignoniaceae</taxon>
        <taxon>Crescentiina</taxon>
        <taxon>Tabebuia alliance</taxon>
        <taxon>Handroanthus</taxon>
    </lineage>
</organism>
<sequence>MRVGFHCYLNQFCDIFQVCEFMLIRLAFHESGTSKRKIGGKKNGRPFLNIQVFPSFKKALSSS</sequence>
<reference evidence="2" key="1">
    <citation type="journal article" date="2018" name="Gigascience">
        <title>Genome assembly of the Pink Ipe (Handroanthus impetiginosus, Bignoniaceae), a highly valued, ecologically keystone Neotropical timber forest tree.</title>
        <authorList>
            <person name="Silva-Junior O.B."/>
            <person name="Grattapaglia D."/>
            <person name="Novaes E."/>
            <person name="Collevatti R.G."/>
        </authorList>
    </citation>
    <scope>NUCLEOTIDE SEQUENCE [LARGE SCALE GENOMIC DNA]</scope>
    <source>
        <strain evidence="2">cv. UFG-1</strain>
    </source>
</reference>
<protein>
    <submittedName>
        <fullName evidence="1">Uncharacterized protein</fullName>
    </submittedName>
</protein>
<evidence type="ECO:0000313" key="1">
    <source>
        <dbReference type="EMBL" id="PIN03523.1"/>
    </source>
</evidence>
<dbReference type="EMBL" id="NKXS01005489">
    <property type="protein sequence ID" value="PIN03523.1"/>
    <property type="molecule type" value="Genomic_DNA"/>
</dbReference>
<keyword evidence="2" id="KW-1185">Reference proteome</keyword>
<name>A0A2G9GE06_9LAMI</name>
<evidence type="ECO:0000313" key="2">
    <source>
        <dbReference type="Proteomes" id="UP000231279"/>
    </source>
</evidence>
<gene>
    <name evidence="1" type="ORF">CDL12_23945</name>
</gene>
<comment type="caution">
    <text evidence="1">The sequence shown here is derived from an EMBL/GenBank/DDBJ whole genome shotgun (WGS) entry which is preliminary data.</text>
</comment>
<dbReference type="AlphaFoldDB" id="A0A2G9GE06"/>
<proteinExistence type="predicted"/>
<accession>A0A2G9GE06</accession>